<dbReference type="InterPro" id="IPR011577">
    <property type="entry name" value="Cyt_b561_bac/Ni-Hgenase"/>
</dbReference>
<name>A0ABR9JGE0_9MICC</name>
<organism evidence="10 11">
    <name type="scientific">Nesterenkonia lutea</name>
    <dbReference type="NCBI Taxonomy" id="272919"/>
    <lineage>
        <taxon>Bacteria</taxon>
        <taxon>Bacillati</taxon>
        <taxon>Actinomycetota</taxon>
        <taxon>Actinomycetes</taxon>
        <taxon>Micrococcales</taxon>
        <taxon>Micrococcaceae</taxon>
        <taxon>Nesterenkonia</taxon>
    </lineage>
</organism>
<dbReference type="Pfam" id="PF01292">
    <property type="entry name" value="Ni_hydr_CYTB"/>
    <property type="match status" value="1"/>
</dbReference>
<protein>
    <submittedName>
        <fullName evidence="10">DMSO/TMAO reductase YedYZ molybdopterin-dependent catalytic subunit/thiosulfate reductase cytochrome b subunit</fullName>
    </submittedName>
</protein>
<dbReference type="Gene3D" id="1.20.950.20">
    <property type="entry name" value="Transmembrane di-heme cytochromes, Chain C"/>
    <property type="match status" value="1"/>
</dbReference>
<dbReference type="PANTHER" id="PTHR43032">
    <property type="entry name" value="PROTEIN-METHIONINE-SULFOXIDE REDUCTASE"/>
    <property type="match status" value="1"/>
</dbReference>
<proteinExistence type="predicted"/>
<accession>A0ABR9JGE0</accession>
<comment type="subcellular location">
    <subcellularLocation>
        <location evidence="1">Cell membrane</location>
        <topology evidence="1">Multi-pass membrane protein</topology>
    </subcellularLocation>
</comment>
<dbReference type="Pfam" id="PF00174">
    <property type="entry name" value="Oxidored_molyb"/>
    <property type="match status" value="1"/>
</dbReference>
<evidence type="ECO:0000256" key="6">
    <source>
        <dbReference type="SAM" id="MobiDB-lite"/>
    </source>
</evidence>
<keyword evidence="3 7" id="KW-0812">Transmembrane</keyword>
<keyword evidence="4 7" id="KW-1133">Transmembrane helix</keyword>
<dbReference type="InterPro" id="IPR036374">
    <property type="entry name" value="OxRdtase_Mopterin-bd_sf"/>
</dbReference>
<evidence type="ECO:0000256" key="3">
    <source>
        <dbReference type="ARBA" id="ARBA00022692"/>
    </source>
</evidence>
<dbReference type="SUPFAM" id="SSF81342">
    <property type="entry name" value="Transmembrane di-heme cytochromes"/>
    <property type="match status" value="1"/>
</dbReference>
<reference evidence="10 11" key="1">
    <citation type="submission" date="2020-10" db="EMBL/GenBank/DDBJ databases">
        <title>Sequencing the genomes of 1000 actinobacteria strains.</title>
        <authorList>
            <person name="Klenk H.-P."/>
        </authorList>
    </citation>
    <scope>NUCLEOTIDE SEQUENCE [LARGE SCALE GENOMIC DNA]</scope>
    <source>
        <strain evidence="10 11">DSM 15666</strain>
    </source>
</reference>
<dbReference type="SUPFAM" id="SSF56524">
    <property type="entry name" value="Oxidoreductase molybdopterin-binding domain"/>
    <property type="match status" value="1"/>
</dbReference>
<evidence type="ECO:0000256" key="4">
    <source>
        <dbReference type="ARBA" id="ARBA00022989"/>
    </source>
</evidence>
<feature type="transmembrane region" description="Helical" evidence="7">
    <location>
        <begin position="201"/>
        <end position="221"/>
    </location>
</feature>
<sequence length="599" mass="67702">MAHDESSIPGDDSPAGAFDPASAASKSFRAETDQKQYSAVEDSWAGSVPAQYGVAPRVRIGRSRWFNLLWLVPIGFVLLITAIAVAKGLREVPAVAQFVSEHPGTVLPSGAEDRQGIPTWVGWQHLFNMLLMIPIIRSGLTIIADHPRFYWTRHSTPGRDWFRVQKPVPADPLWTAKQDSITLPDSIGLPGRRHSIGLARWWHLGINVLWLLNGIAFYILVFTTGHWQRLIPTSWDVIPNAVSVMIQYLSLNWPTDDSWVAYNSLQIIVYFITVFVAAPLAFITGLGMSPALSTKFRRISRVFSIQFARSLHFLVLIWFLLFIIVHVTLVVATDALHNFNKMYASSNDADSWTGFWIFAGSLVLMIILWVGATPFTYRHPRAVQRIGYALIGPAQRLFEHLDSKPGQYTEKDISPYMWHNGKYPETTEYKELLDNDFAEYRLRVSGLVGNPVELDLKQLRELPHHEQITQHFCIQGWSGIAKWGGVSMQTIVDLVKPAPEAKWVIFYSFAEGPDGGIYYDAHPIEQMGYHLTMLAYDMNNEALPYGHGAPLRLRNEVQLGFKLVKWLKGIEFVEDFAEIGGGEGGYNNDHEFFGYRQSI</sequence>
<comment type="caution">
    <text evidence="10">The sequence shown here is derived from an EMBL/GenBank/DDBJ whole genome shotgun (WGS) entry which is preliminary data.</text>
</comment>
<evidence type="ECO:0000259" key="9">
    <source>
        <dbReference type="Pfam" id="PF01292"/>
    </source>
</evidence>
<evidence type="ECO:0000313" key="10">
    <source>
        <dbReference type="EMBL" id="MBE1524974.1"/>
    </source>
</evidence>
<feature type="transmembrane region" description="Helical" evidence="7">
    <location>
        <begin position="267"/>
        <end position="292"/>
    </location>
</feature>
<feature type="domain" description="Oxidoreductase molybdopterin-binding" evidence="8">
    <location>
        <begin position="436"/>
        <end position="574"/>
    </location>
</feature>
<dbReference type="EMBL" id="JADBED010000001">
    <property type="protein sequence ID" value="MBE1524974.1"/>
    <property type="molecule type" value="Genomic_DNA"/>
</dbReference>
<gene>
    <name evidence="10" type="ORF">H4W27_002092</name>
</gene>
<feature type="transmembrane region" description="Helical" evidence="7">
    <location>
        <begin position="126"/>
        <end position="144"/>
    </location>
</feature>
<evidence type="ECO:0000256" key="7">
    <source>
        <dbReference type="SAM" id="Phobius"/>
    </source>
</evidence>
<keyword evidence="11" id="KW-1185">Reference proteome</keyword>
<evidence type="ECO:0000256" key="1">
    <source>
        <dbReference type="ARBA" id="ARBA00004651"/>
    </source>
</evidence>
<dbReference type="Proteomes" id="UP000643525">
    <property type="component" value="Unassembled WGS sequence"/>
</dbReference>
<dbReference type="RefSeq" id="WP_192595909.1">
    <property type="nucleotide sequence ID" value="NZ_BAAALJ010000044.1"/>
</dbReference>
<dbReference type="InterPro" id="IPR000572">
    <property type="entry name" value="OxRdtase_Mopterin-bd_dom"/>
</dbReference>
<evidence type="ECO:0000256" key="2">
    <source>
        <dbReference type="ARBA" id="ARBA00022475"/>
    </source>
</evidence>
<dbReference type="Gene3D" id="3.90.420.10">
    <property type="entry name" value="Oxidoreductase, molybdopterin-binding domain"/>
    <property type="match status" value="1"/>
</dbReference>
<feature type="transmembrane region" description="Helical" evidence="7">
    <location>
        <begin position="313"/>
        <end position="332"/>
    </location>
</feature>
<keyword evidence="5 7" id="KW-0472">Membrane</keyword>
<evidence type="ECO:0000313" key="11">
    <source>
        <dbReference type="Proteomes" id="UP000643525"/>
    </source>
</evidence>
<feature type="transmembrane region" description="Helical" evidence="7">
    <location>
        <begin position="352"/>
        <end position="372"/>
    </location>
</feature>
<keyword evidence="2" id="KW-1003">Cell membrane</keyword>
<feature type="region of interest" description="Disordered" evidence="6">
    <location>
        <begin position="1"/>
        <end position="30"/>
    </location>
</feature>
<dbReference type="PANTHER" id="PTHR43032:SF2">
    <property type="entry name" value="BLL0505 PROTEIN"/>
    <property type="match status" value="1"/>
</dbReference>
<evidence type="ECO:0000259" key="8">
    <source>
        <dbReference type="Pfam" id="PF00174"/>
    </source>
</evidence>
<evidence type="ECO:0000256" key="5">
    <source>
        <dbReference type="ARBA" id="ARBA00023136"/>
    </source>
</evidence>
<feature type="transmembrane region" description="Helical" evidence="7">
    <location>
        <begin position="65"/>
        <end position="86"/>
    </location>
</feature>
<feature type="domain" description="Cytochrome b561 bacterial/Ni-hydrogenase" evidence="9">
    <location>
        <begin position="120"/>
        <end position="337"/>
    </location>
</feature>
<dbReference type="InterPro" id="IPR016174">
    <property type="entry name" value="Di-haem_cyt_TM"/>
</dbReference>